<feature type="chain" id="PRO_5046581751" evidence="3">
    <location>
        <begin position="28"/>
        <end position="1223"/>
    </location>
</feature>
<dbReference type="PRINTS" id="PR00109">
    <property type="entry name" value="TYRKINASE"/>
</dbReference>
<comment type="caution">
    <text evidence="5">The sequence shown here is derived from an EMBL/GenBank/DDBJ whole genome shotgun (WGS) entry which is preliminary data.</text>
</comment>
<dbReference type="InterPro" id="IPR051681">
    <property type="entry name" value="Ser/Thr_Kinases-Pseudokinases"/>
</dbReference>
<feature type="signal peptide" evidence="3">
    <location>
        <begin position="1"/>
        <end position="27"/>
    </location>
</feature>
<dbReference type="CDD" id="cd21037">
    <property type="entry name" value="MLKL_NTD"/>
    <property type="match status" value="1"/>
</dbReference>
<dbReference type="InterPro" id="IPR005046">
    <property type="entry name" value="DUF285"/>
</dbReference>
<dbReference type="PROSITE" id="PS00108">
    <property type="entry name" value="PROTEIN_KINASE_ST"/>
    <property type="match status" value="1"/>
</dbReference>
<dbReference type="NCBIfam" id="TIGR02167">
    <property type="entry name" value="Liste_lipo_26"/>
    <property type="match status" value="5"/>
</dbReference>
<gene>
    <name evidence="5" type="ORF">SO694_00030348</name>
</gene>
<sequence>MKRGGPIAALLLLLVLQPAPYPNPTASDPCVEYDAEEIAMCSSFACQTINNFVIAGYDASRCVVQSALLTVSISGDFEGGFDLYDDEGLTGETSDVAEAAILYLDDVEYATSDPCTTSAECLDATGATNLNDFRAPGYETCPQFENIDVTAAFNDDGEVEVTTEGTASVDACQSFTKSRLVATYCCYNPTPSPTPGPTTAPSPKPTPVPTPAPGRRATDCAVQYSFVDADLHNTVIQWVLDRDTTEATYGPIGCWDTSLVTTFRCLFCVRQSWMYDDFDCCAHEDTEASKHSADIGGWDTSSVTDMWSMFYNAYEFNTDISGWDTSNVIDMADMLHNAHAFNQDLSGWDVSSVHAFTSMFQGCVLFDQTLGWCNVGERDDQGNPPDWDVLGDAFDGTACDAWDCGVTTDTCAPSLAPTPGPTTSSRPTATPTTSRPTTSRPTTSRPTATPTTSRPTLATPLPTPLPTTCTSCHDAADDSSIRVAVDAWLSDPAAATAAYGDIGAWDTSAVTDMSSLFAVATAFNEDIGAWDTSSVTDMNYMFHSAPAFDQDIGSWDTSSVTNMYAMFYNAASFNQDISGWDTSSVTSMGSMFGYASAFDQDLGWCPTATLTDAFVGSGCEATACGVCTSEGAGGGGKNNAASDLPYVVLAAVGVVLIAAAGVYLYRRKKKAGKPDAGKVAPAVAAGAAGGAAFALSATETDALGPLAGAMIGLGAVAPPPLNVCLYPFTQALAELAVAARMVRFNKEDARLLQQRGFEIARKLDDVVKATAGLPTGRVEAVARTVEALGKALTEAAVFLRKFAEKGAFAKLCSNALDARNFALLDKRLCDLSGELGSALDLQQLALQAQRFQKIEGLLELLGSQTVDANNEAAAQRAALLCGIERGSAVEKEELGALGLKLDKLTKGVGIVITQNSQQQESLDELKDLVTAKNEKLRGRASRRADKERALAEFEVALDSCEPEPFARGGQGTVHRAEYQGEVVALKRMSLVGITAVARSKVMKSFSMELAIMVKLRSPRVVSVLGVVTTDPTWLGLVVEFMAGGTLREALDAEDYAAAVDEARRRRWLGDVALGMAYLYTMGVEHRDLKTLNVLLDGKGRCKVTDFGLSKSDELNTASTMATQAGGGIKGTPAYMAPELLESNTFTEKTDVYAFALVIWEVLTGDVPWAGLNQIQIAMQILAKAARPQVPAGPADLVDLMTRCWAQDAAERPAFAEVKAALAL</sequence>
<dbReference type="Pfam" id="PF07714">
    <property type="entry name" value="PK_Tyr_Ser-Thr"/>
    <property type="match status" value="1"/>
</dbReference>
<evidence type="ECO:0000259" key="4">
    <source>
        <dbReference type="PROSITE" id="PS50011"/>
    </source>
</evidence>
<keyword evidence="6" id="KW-1185">Reference proteome</keyword>
<keyword evidence="5" id="KW-0808">Transferase</keyword>
<accession>A0ABR1FK52</accession>
<feature type="compositionally biased region" description="Low complexity" evidence="1">
    <location>
        <begin position="421"/>
        <end position="465"/>
    </location>
</feature>
<dbReference type="Gene3D" id="1.20.930.20">
    <property type="entry name" value="Adaptor protein Cbl, N-terminal domain"/>
    <property type="match status" value="1"/>
</dbReference>
<dbReference type="PROSITE" id="PS50011">
    <property type="entry name" value="PROTEIN_KINASE_DOM"/>
    <property type="match status" value="1"/>
</dbReference>
<organism evidence="5 6">
    <name type="scientific">Aureococcus anophagefferens</name>
    <name type="common">Harmful bloom alga</name>
    <dbReference type="NCBI Taxonomy" id="44056"/>
    <lineage>
        <taxon>Eukaryota</taxon>
        <taxon>Sar</taxon>
        <taxon>Stramenopiles</taxon>
        <taxon>Ochrophyta</taxon>
        <taxon>Pelagophyceae</taxon>
        <taxon>Pelagomonadales</taxon>
        <taxon>Pelagomonadaceae</taxon>
        <taxon>Aureococcus</taxon>
    </lineage>
</organism>
<evidence type="ECO:0000313" key="5">
    <source>
        <dbReference type="EMBL" id="KAK7232288.1"/>
    </source>
</evidence>
<proteinExistence type="predicted"/>
<protein>
    <submittedName>
        <fullName evidence="5">Protein kinase</fullName>
    </submittedName>
</protein>
<dbReference type="InterPro" id="IPR000719">
    <property type="entry name" value="Prot_kinase_dom"/>
</dbReference>
<evidence type="ECO:0000256" key="2">
    <source>
        <dbReference type="SAM" id="Phobius"/>
    </source>
</evidence>
<dbReference type="InterPro" id="IPR011009">
    <property type="entry name" value="Kinase-like_dom_sf"/>
</dbReference>
<dbReference type="InterPro" id="IPR059179">
    <property type="entry name" value="MLKL-like_MCAfunc"/>
</dbReference>
<feature type="compositionally biased region" description="Pro residues" evidence="1">
    <location>
        <begin position="193"/>
        <end position="212"/>
    </location>
</feature>
<dbReference type="InterPro" id="IPR011889">
    <property type="entry name" value="Liste_lipo_26"/>
</dbReference>
<feature type="region of interest" description="Disordered" evidence="1">
    <location>
        <begin position="193"/>
        <end position="215"/>
    </location>
</feature>
<dbReference type="SUPFAM" id="SSF56112">
    <property type="entry name" value="Protein kinase-like (PK-like)"/>
    <property type="match status" value="1"/>
</dbReference>
<dbReference type="PANTHER" id="PTHR44329">
    <property type="entry name" value="SERINE/THREONINE-PROTEIN KINASE TNNI3K-RELATED"/>
    <property type="match status" value="1"/>
</dbReference>
<dbReference type="Pfam" id="PF03382">
    <property type="entry name" value="DUF285"/>
    <property type="match status" value="2"/>
</dbReference>
<feature type="transmembrane region" description="Helical" evidence="2">
    <location>
        <begin position="644"/>
        <end position="665"/>
    </location>
</feature>
<feature type="region of interest" description="Disordered" evidence="1">
    <location>
        <begin position="415"/>
        <end position="465"/>
    </location>
</feature>
<evidence type="ECO:0000256" key="3">
    <source>
        <dbReference type="SAM" id="SignalP"/>
    </source>
</evidence>
<keyword evidence="2" id="KW-0472">Membrane</keyword>
<dbReference type="SMART" id="SM00220">
    <property type="entry name" value="S_TKc"/>
    <property type="match status" value="1"/>
</dbReference>
<keyword evidence="5" id="KW-0418">Kinase</keyword>
<dbReference type="GO" id="GO:0016301">
    <property type="term" value="F:kinase activity"/>
    <property type="evidence" value="ECO:0007669"/>
    <property type="project" value="UniProtKB-KW"/>
</dbReference>
<reference evidence="5 6" key="1">
    <citation type="submission" date="2024-03" db="EMBL/GenBank/DDBJ databases">
        <title>Aureococcus anophagefferens CCMP1851 and Kratosvirus quantuckense: Draft genome of a second virus-susceptible host strain in the model system.</title>
        <authorList>
            <person name="Chase E."/>
            <person name="Truchon A.R."/>
            <person name="Schepens W."/>
            <person name="Wilhelm S.W."/>
        </authorList>
    </citation>
    <scope>NUCLEOTIDE SEQUENCE [LARGE SCALE GENOMIC DNA]</scope>
    <source>
        <strain evidence="5 6">CCMP1851</strain>
    </source>
</reference>
<evidence type="ECO:0000256" key="1">
    <source>
        <dbReference type="SAM" id="MobiDB-lite"/>
    </source>
</evidence>
<dbReference type="InterPro" id="IPR036537">
    <property type="entry name" value="Adaptor_Cbl_N_dom_sf"/>
</dbReference>
<keyword evidence="3" id="KW-0732">Signal</keyword>
<dbReference type="InterPro" id="IPR008271">
    <property type="entry name" value="Ser/Thr_kinase_AS"/>
</dbReference>
<dbReference type="CDD" id="cd13999">
    <property type="entry name" value="STKc_MAP3K-like"/>
    <property type="match status" value="1"/>
</dbReference>
<feature type="domain" description="Protein kinase" evidence="4">
    <location>
        <begin position="959"/>
        <end position="1223"/>
    </location>
</feature>
<dbReference type="Gene3D" id="1.10.510.10">
    <property type="entry name" value="Transferase(Phosphotransferase) domain 1"/>
    <property type="match status" value="1"/>
</dbReference>
<dbReference type="InterPro" id="IPR001245">
    <property type="entry name" value="Ser-Thr/Tyr_kinase_cat_dom"/>
</dbReference>
<dbReference type="Proteomes" id="UP001363151">
    <property type="component" value="Unassembled WGS sequence"/>
</dbReference>
<name>A0ABR1FK52_AURAN</name>
<keyword evidence="2" id="KW-0812">Transmembrane</keyword>
<keyword evidence="2" id="KW-1133">Transmembrane helix</keyword>
<evidence type="ECO:0000313" key="6">
    <source>
        <dbReference type="Proteomes" id="UP001363151"/>
    </source>
</evidence>
<dbReference type="EMBL" id="JBBJCI010000370">
    <property type="protein sequence ID" value="KAK7232288.1"/>
    <property type="molecule type" value="Genomic_DNA"/>
</dbReference>